<evidence type="ECO:0000313" key="1">
    <source>
        <dbReference type="EMBL" id="KAI3774335.1"/>
    </source>
</evidence>
<organism evidence="1 2">
    <name type="scientific">Smallanthus sonchifolius</name>
    <dbReference type="NCBI Taxonomy" id="185202"/>
    <lineage>
        <taxon>Eukaryota</taxon>
        <taxon>Viridiplantae</taxon>
        <taxon>Streptophyta</taxon>
        <taxon>Embryophyta</taxon>
        <taxon>Tracheophyta</taxon>
        <taxon>Spermatophyta</taxon>
        <taxon>Magnoliopsida</taxon>
        <taxon>eudicotyledons</taxon>
        <taxon>Gunneridae</taxon>
        <taxon>Pentapetalae</taxon>
        <taxon>asterids</taxon>
        <taxon>campanulids</taxon>
        <taxon>Asterales</taxon>
        <taxon>Asteraceae</taxon>
        <taxon>Asteroideae</taxon>
        <taxon>Heliantheae alliance</taxon>
        <taxon>Millerieae</taxon>
        <taxon>Smallanthus</taxon>
    </lineage>
</organism>
<evidence type="ECO:0000313" key="2">
    <source>
        <dbReference type="Proteomes" id="UP001056120"/>
    </source>
</evidence>
<dbReference type="Proteomes" id="UP001056120">
    <property type="component" value="Linkage Group LG16"/>
</dbReference>
<name>A0ACB9FU65_9ASTR</name>
<protein>
    <submittedName>
        <fullName evidence="1">Uncharacterized protein</fullName>
    </submittedName>
</protein>
<sequence length="79" mass="8320">MSAGTFKQENKYKIDGDASGGVGYVESPLPYAGSYAGCADFEGAYHRPSPTYGALISACVGRAHEIEGDMDQISARINV</sequence>
<proteinExistence type="predicted"/>
<accession>A0ACB9FU65</accession>
<dbReference type="EMBL" id="CM042033">
    <property type="protein sequence ID" value="KAI3774335.1"/>
    <property type="molecule type" value="Genomic_DNA"/>
</dbReference>
<gene>
    <name evidence="1" type="ORF">L1987_48887</name>
</gene>
<comment type="caution">
    <text evidence="1">The sequence shown here is derived from an EMBL/GenBank/DDBJ whole genome shotgun (WGS) entry which is preliminary data.</text>
</comment>
<reference evidence="2" key="1">
    <citation type="journal article" date="2022" name="Mol. Ecol. Resour.">
        <title>The genomes of chicory, endive, great burdock and yacon provide insights into Asteraceae palaeo-polyploidization history and plant inulin production.</title>
        <authorList>
            <person name="Fan W."/>
            <person name="Wang S."/>
            <person name="Wang H."/>
            <person name="Wang A."/>
            <person name="Jiang F."/>
            <person name="Liu H."/>
            <person name="Zhao H."/>
            <person name="Xu D."/>
            <person name="Zhang Y."/>
        </authorList>
    </citation>
    <scope>NUCLEOTIDE SEQUENCE [LARGE SCALE GENOMIC DNA]</scope>
    <source>
        <strain evidence="2">cv. Yunnan</strain>
    </source>
</reference>
<reference evidence="1 2" key="2">
    <citation type="journal article" date="2022" name="Mol. Ecol. Resour.">
        <title>The genomes of chicory, endive, great burdock and yacon provide insights into Asteraceae paleo-polyploidization history and plant inulin production.</title>
        <authorList>
            <person name="Fan W."/>
            <person name="Wang S."/>
            <person name="Wang H."/>
            <person name="Wang A."/>
            <person name="Jiang F."/>
            <person name="Liu H."/>
            <person name="Zhao H."/>
            <person name="Xu D."/>
            <person name="Zhang Y."/>
        </authorList>
    </citation>
    <scope>NUCLEOTIDE SEQUENCE [LARGE SCALE GENOMIC DNA]</scope>
    <source>
        <strain evidence="2">cv. Yunnan</strain>
        <tissue evidence="1">Leaves</tissue>
    </source>
</reference>
<keyword evidence="2" id="KW-1185">Reference proteome</keyword>